<keyword evidence="2" id="KW-0378">Hydrolase</keyword>
<evidence type="ECO:0000313" key="3">
    <source>
        <dbReference type="EMBL" id="KAL1611877.1"/>
    </source>
</evidence>
<dbReference type="InterPro" id="IPR052558">
    <property type="entry name" value="Siderophore_Hydrolase_D"/>
</dbReference>
<organism evidence="3 4">
    <name type="scientific">Paraconiothyrium brasiliense</name>
    <dbReference type="NCBI Taxonomy" id="300254"/>
    <lineage>
        <taxon>Eukaryota</taxon>
        <taxon>Fungi</taxon>
        <taxon>Dikarya</taxon>
        <taxon>Ascomycota</taxon>
        <taxon>Pezizomycotina</taxon>
        <taxon>Dothideomycetes</taxon>
        <taxon>Pleosporomycetidae</taxon>
        <taxon>Pleosporales</taxon>
        <taxon>Massarineae</taxon>
        <taxon>Didymosphaeriaceae</taxon>
        <taxon>Paraconiothyrium</taxon>
    </lineage>
</organism>
<dbReference type="InterPro" id="IPR000801">
    <property type="entry name" value="Esterase-like"/>
</dbReference>
<dbReference type="PANTHER" id="PTHR40841:SF2">
    <property type="entry name" value="SIDEROPHORE-DEGRADING ESTERASE (EUROFUNG)"/>
    <property type="match status" value="1"/>
</dbReference>
<name>A0ABR3S6Q6_9PLEO</name>
<comment type="similarity">
    <text evidence="1">Belongs to the esterase D family.</text>
</comment>
<accession>A0ABR3S6Q6</accession>
<evidence type="ECO:0000256" key="1">
    <source>
        <dbReference type="ARBA" id="ARBA00005622"/>
    </source>
</evidence>
<dbReference type="InterPro" id="IPR029058">
    <property type="entry name" value="AB_hydrolase_fold"/>
</dbReference>
<proteinExistence type="inferred from homology"/>
<evidence type="ECO:0000313" key="4">
    <source>
        <dbReference type="Proteomes" id="UP001521785"/>
    </source>
</evidence>
<dbReference type="EMBL" id="JAKJXO020000001">
    <property type="protein sequence ID" value="KAL1611877.1"/>
    <property type="molecule type" value="Genomic_DNA"/>
</dbReference>
<comment type="caution">
    <text evidence="3">The sequence shown here is derived from an EMBL/GenBank/DDBJ whole genome shotgun (WGS) entry which is preliminary data.</text>
</comment>
<dbReference type="Pfam" id="PF00756">
    <property type="entry name" value="Esterase"/>
    <property type="match status" value="1"/>
</dbReference>
<evidence type="ECO:0000256" key="2">
    <source>
        <dbReference type="ARBA" id="ARBA00022801"/>
    </source>
</evidence>
<dbReference type="Gene3D" id="3.40.50.1820">
    <property type="entry name" value="alpha/beta hydrolase"/>
    <property type="match status" value="1"/>
</dbReference>
<protein>
    <submittedName>
        <fullName evidence="3">Uncharacterized protein</fullName>
    </submittedName>
</protein>
<gene>
    <name evidence="3" type="ORF">SLS60_000099</name>
</gene>
<reference evidence="3 4" key="1">
    <citation type="submission" date="2024-02" db="EMBL/GenBank/DDBJ databases">
        <title>De novo assembly and annotation of 12 fungi associated with fruit tree decline syndrome in Ontario, Canada.</title>
        <authorList>
            <person name="Sulman M."/>
            <person name="Ellouze W."/>
            <person name="Ilyukhin E."/>
        </authorList>
    </citation>
    <scope>NUCLEOTIDE SEQUENCE [LARGE SCALE GENOMIC DNA]</scope>
    <source>
        <strain evidence="3 4">M42-189</strain>
    </source>
</reference>
<dbReference type="Proteomes" id="UP001521785">
    <property type="component" value="Unassembled WGS sequence"/>
</dbReference>
<dbReference type="PANTHER" id="PTHR40841">
    <property type="entry name" value="SIDEROPHORE TRIACETYLFUSARININE C ESTERASE"/>
    <property type="match status" value="1"/>
</dbReference>
<dbReference type="SUPFAM" id="SSF53474">
    <property type="entry name" value="alpha/beta-Hydrolases"/>
    <property type="match status" value="1"/>
</dbReference>
<sequence>MATYLIQISRPLKFAKSLELRNSRLPVFYILDGNANFLTAAEICWRGETTVNWAGGGIVVAIGYPQDPTETGHLYNFEGRNRDYTPCAADGMPGEGIGNFGGTLGGADSFLDFVESELRPLVKSVLKGEGVEVAQEAFWGHSFGGLCVLHGLFTGKAGKFDTYYAVSPSIWWGEKFLVKEEEAFSGVNTRLELSFGLLEEELERTSRESQEDFEKRVVYAKEKAMGPNARAMYKTFKENGKVGNVRLTVFDGEDHGTVSTVGLLRALVQFFAD</sequence>
<keyword evidence="4" id="KW-1185">Reference proteome</keyword>